<keyword evidence="7" id="KW-0256">Endoplasmic reticulum</keyword>
<dbReference type="InterPro" id="IPR017972">
    <property type="entry name" value="Cyt_P450_CS"/>
</dbReference>
<keyword evidence="10 13" id="KW-0408">Iron</keyword>
<keyword evidence="11 14" id="KW-0503">Monooxygenase</keyword>
<dbReference type="Gene3D" id="1.10.630.10">
    <property type="entry name" value="Cytochrome P450"/>
    <property type="match status" value="1"/>
</dbReference>
<dbReference type="AlphaFoldDB" id="A0A8S9X3Y5"/>
<dbReference type="InterPro" id="IPR001128">
    <property type="entry name" value="Cyt_P450"/>
</dbReference>
<evidence type="ECO:0000256" key="10">
    <source>
        <dbReference type="ARBA" id="ARBA00023004"/>
    </source>
</evidence>
<keyword evidence="5 13" id="KW-0349">Heme</keyword>
<evidence type="ECO:0000256" key="7">
    <source>
        <dbReference type="ARBA" id="ARBA00022824"/>
    </source>
</evidence>
<proteinExistence type="inferred from homology"/>
<dbReference type="GO" id="GO:0004497">
    <property type="term" value="F:monooxygenase activity"/>
    <property type="evidence" value="ECO:0007669"/>
    <property type="project" value="UniProtKB-KW"/>
</dbReference>
<dbReference type="GO" id="GO:0016705">
    <property type="term" value="F:oxidoreductase activity, acting on paired donors, with incorporation or reduction of molecular oxygen"/>
    <property type="evidence" value="ECO:0007669"/>
    <property type="project" value="InterPro"/>
</dbReference>
<evidence type="ECO:0000256" key="8">
    <source>
        <dbReference type="ARBA" id="ARBA00022848"/>
    </source>
</evidence>
<evidence type="ECO:0000256" key="2">
    <source>
        <dbReference type="ARBA" id="ARBA00004174"/>
    </source>
</evidence>
<evidence type="ECO:0000256" key="12">
    <source>
        <dbReference type="ARBA" id="ARBA00023136"/>
    </source>
</evidence>
<dbReference type="InterPro" id="IPR050476">
    <property type="entry name" value="Insect_CytP450_Detox"/>
</dbReference>
<evidence type="ECO:0000256" key="15">
    <source>
        <dbReference type="SAM" id="MobiDB-lite"/>
    </source>
</evidence>
<dbReference type="CDD" id="cd11056">
    <property type="entry name" value="CYP6-like"/>
    <property type="match status" value="1"/>
</dbReference>
<evidence type="ECO:0000256" key="9">
    <source>
        <dbReference type="ARBA" id="ARBA00023002"/>
    </source>
</evidence>
<dbReference type="PRINTS" id="PR00463">
    <property type="entry name" value="EP450I"/>
</dbReference>
<dbReference type="GO" id="GO:0005506">
    <property type="term" value="F:iron ion binding"/>
    <property type="evidence" value="ECO:0007669"/>
    <property type="project" value="InterPro"/>
</dbReference>
<evidence type="ECO:0008006" key="18">
    <source>
        <dbReference type="Google" id="ProtNLM"/>
    </source>
</evidence>
<evidence type="ECO:0000313" key="17">
    <source>
        <dbReference type="Proteomes" id="UP000466442"/>
    </source>
</evidence>
<evidence type="ECO:0000256" key="6">
    <source>
        <dbReference type="ARBA" id="ARBA00022723"/>
    </source>
</evidence>
<organism evidence="16 17">
    <name type="scientific">Apolygus lucorum</name>
    <name type="common">Small green plant bug</name>
    <name type="synonym">Lygocoris lucorum</name>
    <dbReference type="NCBI Taxonomy" id="248454"/>
    <lineage>
        <taxon>Eukaryota</taxon>
        <taxon>Metazoa</taxon>
        <taxon>Ecdysozoa</taxon>
        <taxon>Arthropoda</taxon>
        <taxon>Hexapoda</taxon>
        <taxon>Insecta</taxon>
        <taxon>Pterygota</taxon>
        <taxon>Neoptera</taxon>
        <taxon>Paraneoptera</taxon>
        <taxon>Hemiptera</taxon>
        <taxon>Heteroptera</taxon>
        <taxon>Panheteroptera</taxon>
        <taxon>Cimicomorpha</taxon>
        <taxon>Miridae</taxon>
        <taxon>Mirini</taxon>
        <taxon>Apolygus</taxon>
    </lineage>
</organism>
<dbReference type="GO" id="GO:0005789">
    <property type="term" value="C:endoplasmic reticulum membrane"/>
    <property type="evidence" value="ECO:0007669"/>
    <property type="project" value="UniProtKB-SubCell"/>
</dbReference>
<dbReference type="FunFam" id="1.10.630.10:FF:000042">
    <property type="entry name" value="Cytochrome P450"/>
    <property type="match status" value="1"/>
</dbReference>
<comment type="subcellular location">
    <subcellularLocation>
        <location evidence="3">Endoplasmic reticulum membrane</location>
        <topology evidence="3">Peripheral membrane protein</topology>
    </subcellularLocation>
    <subcellularLocation>
        <location evidence="2">Microsome membrane</location>
        <topology evidence="2">Peripheral membrane protein</topology>
    </subcellularLocation>
</comment>
<comment type="similarity">
    <text evidence="4 14">Belongs to the cytochrome P450 family.</text>
</comment>
<name>A0A8S9X3Y5_APOLU</name>
<reference evidence="16" key="1">
    <citation type="journal article" date="2021" name="Mol. Ecol. Resour.">
        <title>Apolygus lucorum genome provides insights into omnivorousness and mesophyll feeding.</title>
        <authorList>
            <person name="Liu Y."/>
            <person name="Liu H."/>
            <person name="Wang H."/>
            <person name="Huang T."/>
            <person name="Liu B."/>
            <person name="Yang B."/>
            <person name="Yin L."/>
            <person name="Li B."/>
            <person name="Zhang Y."/>
            <person name="Zhang S."/>
            <person name="Jiang F."/>
            <person name="Zhang X."/>
            <person name="Ren Y."/>
            <person name="Wang B."/>
            <person name="Wang S."/>
            <person name="Lu Y."/>
            <person name="Wu K."/>
            <person name="Fan W."/>
            <person name="Wang G."/>
        </authorList>
    </citation>
    <scope>NUCLEOTIDE SEQUENCE</scope>
    <source>
        <strain evidence="16">12Hb</strain>
    </source>
</reference>
<dbReference type="PRINTS" id="PR00385">
    <property type="entry name" value="P450"/>
</dbReference>
<keyword evidence="6 13" id="KW-0479">Metal-binding</keyword>
<feature type="binding site" description="axial binding residue" evidence="13">
    <location>
        <position position="548"/>
    </location>
    <ligand>
        <name>heme</name>
        <dbReference type="ChEBI" id="CHEBI:30413"/>
    </ligand>
    <ligandPart>
        <name>Fe</name>
        <dbReference type="ChEBI" id="CHEBI:18248"/>
    </ligandPart>
</feature>
<dbReference type="EMBL" id="WIXP02000011">
    <property type="protein sequence ID" value="KAF6203169.1"/>
    <property type="molecule type" value="Genomic_DNA"/>
</dbReference>
<comment type="caution">
    <text evidence="16">The sequence shown here is derived from an EMBL/GenBank/DDBJ whole genome shotgun (WGS) entry which is preliminary data.</text>
</comment>
<feature type="region of interest" description="Disordered" evidence="15">
    <location>
        <begin position="370"/>
        <end position="389"/>
    </location>
</feature>
<dbReference type="OrthoDB" id="2789670at2759"/>
<evidence type="ECO:0000256" key="13">
    <source>
        <dbReference type="PIRSR" id="PIRSR602401-1"/>
    </source>
</evidence>
<dbReference type="SUPFAM" id="SSF48264">
    <property type="entry name" value="Cytochrome P450"/>
    <property type="match status" value="1"/>
</dbReference>
<evidence type="ECO:0000313" key="16">
    <source>
        <dbReference type="EMBL" id="KAF6203169.1"/>
    </source>
</evidence>
<protein>
    <recommendedName>
        <fullName evidence="18">Cytochrome P450</fullName>
    </recommendedName>
</protein>
<sequence>MLAEWGLSAATIEIFRVWTDDGLRKCVPVIVKSAENCQRYHTDIRPRYHTDIPILNAALSCYRNKQTDEHERSANASLIRNFQGTMASFNELVVLAASVFVAYVVYKFIKLSNFFNDLGMPYVKPIWPFGSEVRGLFMRDHITTSLANIYYKLEPHKMGGFYNAMRPAIMIRDPELVDRVYTTDFGHFVDRGAITDPKRHPLEGHLFLLKGAKWRFMRAKLSPIFTSGKLKFMYQEMRKCADSFIAHLEKTVPFGKDIDMKEDSVGFTIQVISSCAFGIESNSIGNPNSELVLYSKRIFSLSTLTIVKIVTRMIAPWLFDLLRLKQMPKEDEDFIINIVKQTLNHRLTTGYSRNDFMQLLLQLREKGSVEVEEHEKDEDDHQETKHQMNHSIGKEVIEMDDGVLGAQAFVFLIAGFETTSSTIYHLTYLLSQNQDCQEKAREEVNRLLAKHGDYTYEMLRELTYLNYCIDETLRLFPPVPANFRVCTRECTFPDGTTIPKGTAVFIPVYSIHRDPKYFPEPEKFKPERFEQGITKGAYSPFGDGPRICIGKRFAQVEIKLAMAMLLKTFRFCPGSTEKGKITFKPRSFLLSVEGGLPMKMEKI</sequence>
<keyword evidence="12" id="KW-0472">Membrane</keyword>
<dbReference type="InterPro" id="IPR002401">
    <property type="entry name" value="Cyt_P450_E_grp-I"/>
</dbReference>
<comment type="cofactor">
    <cofactor evidence="1 13">
        <name>heme</name>
        <dbReference type="ChEBI" id="CHEBI:30413"/>
    </cofactor>
</comment>
<evidence type="ECO:0000256" key="4">
    <source>
        <dbReference type="ARBA" id="ARBA00010617"/>
    </source>
</evidence>
<evidence type="ECO:0000256" key="3">
    <source>
        <dbReference type="ARBA" id="ARBA00004406"/>
    </source>
</evidence>
<keyword evidence="17" id="KW-1185">Reference proteome</keyword>
<dbReference type="PANTHER" id="PTHR24292:SF54">
    <property type="entry name" value="CYP9F3-RELATED"/>
    <property type="match status" value="1"/>
</dbReference>
<evidence type="ECO:0000256" key="14">
    <source>
        <dbReference type="RuleBase" id="RU000461"/>
    </source>
</evidence>
<dbReference type="PROSITE" id="PS00086">
    <property type="entry name" value="CYTOCHROME_P450"/>
    <property type="match status" value="1"/>
</dbReference>
<keyword evidence="9 14" id="KW-0560">Oxidoreductase</keyword>
<evidence type="ECO:0000256" key="11">
    <source>
        <dbReference type="ARBA" id="ARBA00023033"/>
    </source>
</evidence>
<dbReference type="GO" id="GO:0020037">
    <property type="term" value="F:heme binding"/>
    <property type="evidence" value="ECO:0007669"/>
    <property type="project" value="InterPro"/>
</dbReference>
<evidence type="ECO:0000256" key="1">
    <source>
        <dbReference type="ARBA" id="ARBA00001971"/>
    </source>
</evidence>
<evidence type="ECO:0000256" key="5">
    <source>
        <dbReference type="ARBA" id="ARBA00022617"/>
    </source>
</evidence>
<dbReference type="Pfam" id="PF00067">
    <property type="entry name" value="p450"/>
    <property type="match status" value="1"/>
</dbReference>
<accession>A0A8S9X3Y5</accession>
<dbReference type="Proteomes" id="UP000466442">
    <property type="component" value="Unassembled WGS sequence"/>
</dbReference>
<dbReference type="PANTHER" id="PTHR24292">
    <property type="entry name" value="CYTOCHROME P450"/>
    <property type="match status" value="1"/>
</dbReference>
<dbReference type="InterPro" id="IPR036396">
    <property type="entry name" value="Cyt_P450_sf"/>
</dbReference>
<gene>
    <name evidence="16" type="ORF">GE061_003586</name>
</gene>
<keyword evidence="8" id="KW-0492">Microsome</keyword>